<accession>A0A5C7FP30</accession>
<sequence>MYDEDNNIAEYKCQLIRADPNFDGAGYFPDTKELKPIRDFNFVSEVLDVLTAAAEAGALGRDTWVSQLFADDEVFQRFADELSSYDEYCRIHDRWYAALFRIVNAVNEEGFVTSEEIAERMLEQAETTGQIVA</sequence>
<dbReference type="EMBL" id="VPFD01000054">
    <property type="protein sequence ID" value="TXF95865.1"/>
    <property type="molecule type" value="Genomic_DNA"/>
</dbReference>
<proteinExistence type="predicted"/>
<evidence type="ECO:0000313" key="2">
    <source>
        <dbReference type="Proteomes" id="UP000321413"/>
    </source>
</evidence>
<organism evidence="1 2">
    <name type="scientific">Massilia arenae</name>
    <dbReference type="NCBI Taxonomy" id="2603288"/>
    <lineage>
        <taxon>Bacteria</taxon>
        <taxon>Pseudomonadati</taxon>
        <taxon>Pseudomonadota</taxon>
        <taxon>Betaproteobacteria</taxon>
        <taxon>Burkholderiales</taxon>
        <taxon>Oxalobacteraceae</taxon>
        <taxon>Telluria group</taxon>
        <taxon>Massilia</taxon>
    </lineage>
</organism>
<dbReference type="AlphaFoldDB" id="A0A5C7FP30"/>
<dbReference type="RefSeq" id="WP_147937471.1">
    <property type="nucleotide sequence ID" value="NZ_VPFD01000054.1"/>
</dbReference>
<gene>
    <name evidence="1" type="ORF">FVD38_26145</name>
</gene>
<dbReference type="Proteomes" id="UP000321413">
    <property type="component" value="Unassembled WGS sequence"/>
</dbReference>
<evidence type="ECO:0000313" key="1">
    <source>
        <dbReference type="EMBL" id="TXF95865.1"/>
    </source>
</evidence>
<keyword evidence="2" id="KW-1185">Reference proteome</keyword>
<comment type="caution">
    <text evidence="1">The sequence shown here is derived from an EMBL/GenBank/DDBJ whole genome shotgun (WGS) entry which is preliminary data.</text>
</comment>
<name>A0A5C7FP30_9BURK</name>
<protein>
    <submittedName>
        <fullName evidence="1">Uncharacterized protein</fullName>
    </submittedName>
</protein>
<reference evidence="1 2" key="1">
    <citation type="submission" date="2019-08" db="EMBL/GenBank/DDBJ databases">
        <title>Massilia golmudensis sp. nov., isolated from sand in the Qinghai-Tibetan Plateau.</title>
        <authorList>
            <person name="Zhang B."/>
        </authorList>
    </citation>
    <scope>NUCLEOTIDE SEQUENCE [LARGE SCALE GENOMIC DNA]</scope>
    <source>
        <strain evidence="1 2">GEM5</strain>
    </source>
</reference>